<evidence type="ECO:0000256" key="2">
    <source>
        <dbReference type="ARBA" id="ARBA00011738"/>
    </source>
</evidence>
<dbReference type="AlphaFoldDB" id="A0A7V8VD73"/>
<comment type="catalytic activity">
    <reaction evidence="10">
        <text>ITP + H2O = IMP + diphosphate + H(+)</text>
        <dbReference type="Rhea" id="RHEA:29399"/>
        <dbReference type="ChEBI" id="CHEBI:15377"/>
        <dbReference type="ChEBI" id="CHEBI:15378"/>
        <dbReference type="ChEBI" id="CHEBI:33019"/>
        <dbReference type="ChEBI" id="CHEBI:58053"/>
        <dbReference type="ChEBI" id="CHEBI:61402"/>
        <dbReference type="EC" id="3.6.1.66"/>
    </reaction>
</comment>
<accession>A0A7V8VD73</accession>
<feature type="binding site" evidence="10">
    <location>
        <begin position="14"/>
        <end position="19"/>
    </location>
    <ligand>
        <name>substrate</name>
    </ligand>
</feature>
<comment type="catalytic activity">
    <reaction evidence="8 10">
        <text>dITP + H2O = dIMP + diphosphate + H(+)</text>
        <dbReference type="Rhea" id="RHEA:28342"/>
        <dbReference type="ChEBI" id="CHEBI:15377"/>
        <dbReference type="ChEBI" id="CHEBI:15378"/>
        <dbReference type="ChEBI" id="CHEBI:33019"/>
        <dbReference type="ChEBI" id="CHEBI:61194"/>
        <dbReference type="ChEBI" id="CHEBI:61382"/>
        <dbReference type="EC" id="3.6.1.66"/>
    </reaction>
</comment>
<evidence type="ECO:0000256" key="4">
    <source>
        <dbReference type="ARBA" id="ARBA00022741"/>
    </source>
</evidence>
<dbReference type="EMBL" id="JACEFB010000003">
    <property type="protein sequence ID" value="MBA2225806.1"/>
    <property type="molecule type" value="Genomic_DNA"/>
</dbReference>
<feature type="binding site" evidence="10">
    <location>
        <begin position="188"/>
        <end position="189"/>
    </location>
    <ligand>
        <name>substrate</name>
    </ligand>
</feature>
<feature type="binding site" evidence="10">
    <location>
        <position position="77"/>
    </location>
    <ligand>
        <name>substrate</name>
    </ligand>
</feature>
<comment type="catalytic activity">
    <reaction evidence="9 10">
        <text>XTP + H2O = XMP + diphosphate + H(+)</text>
        <dbReference type="Rhea" id="RHEA:28610"/>
        <dbReference type="ChEBI" id="CHEBI:15377"/>
        <dbReference type="ChEBI" id="CHEBI:15378"/>
        <dbReference type="ChEBI" id="CHEBI:33019"/>
        <dbReference type="ChEBI" id="CHEBI:57464"/>
        <dbReference type="ChEBI" id="CHEBI:61314"/>
        <dbReference type="EC" id="3.6.1.66"/>
    </reaction>
</comment>
<keyword evidence="6 10" id="KW-0460">Magnesium</keyword>
<dbReference type="InterPro" id="IPR029001">
    <property type="entry name" value="ITPase-like_fam"/>
</dbReference>
<dbReference type="Pfam" id="PF01725">
    <property type="entry name" value="Ham1p_like"/>
    <property type="match status" value="1"/>
</dbReference>
<dbReference type="GO" id="GO:0009117">
    <property type="term" value="P:nucleotide metabolic process"/>
    <property type="evidence" value="ECO:0007669"/>
    <property type="project" value="UniProtKB-KW"/>
</dbReference>
<dbReference type="GO" id="GO:0017111">
    <property type="term" value="F:ribonucleoside triphosphate phosphatase activity"/>
    <property type="evidence" value="ECO:0007669"/>
    <property type="project" value="InterPro"/>
</dbReference>
<dbReference type="GO" id="GO:0005829">
    <property type="term" value="C:cytosol"/>
    <property type="evidence" value="ECO:0007669"/>
    <property type="project" value="TreeGrafter"/>
</dbReference>
<evidence type="ECO:0000313" key="12">
    <source>
        <dbReference type="EMBL" id="MBA2225806.1"/>
    </source>
</evidence>
<proteinExistence type="inferred from homology"/>
<dbReference type="CDD" id="cd00515">
    <property type="entry name" value="HAM1"/>
    <property type="match status" value="1"/>
</dbReference>
<keyword evidence="3 10" id="KW-0479">Metal-binding</keyword>
<evidence type="ECO:0000256" key="8">
    <source>
        <dbReference type="ARBA" id="ARBA00051875"/>
    </source>
</evidence>
<evidence type="ECO:0000256" key="5">
    <source>
        <dbReference type="ARBA" id="ARBA00022801"/>
    </source>
</evidence>
<dbReference type="GO" id="GO:0035870">
    <property type="term" value="F:dITP diphosphatase activity"/>
    <property type="evidence" value="ECO:0007669"/>
    <property type="project" value="UniProtKB-UniRule"/>
</dbReference>
<evidence type="ECO:0000256" key="10">
    <source>
        <dbReference type="HAMAP-Rule" id="MF_01405"/>
    </source>
</evidence>
<name>A0A7V8VD73_9BACT</name>
<dbReference type="GO" id="GO:0000166">
    <property type="term" value="F:nucleotide binding"/>
    <property type="evidence" value="ECO:0007669"/>
    <property type="project" value="UniProtKB-KW"/>
</dbReference>
<organism evidence="12 13">
    <name type="scientific">Thermogemmata fonticola</name>
    <dbReference type="NCBI Taxonomy" id="2755323"/>
    <lineage>
        <taxon>Bacteria</taxon>
        <taxon>Pseudomonadati</taxon>
        <taxon>Planctomycetota</taxon>
        <taxon>Planctomycetia</taxon>
        <taxon>Gemmatales</taxon>
        <taxon>Gemmataceae</taxon>
        <taxon>Thermogemmata</taxon>
    </lineage>
</organism>
<protein>
    <recommendedName>
        <fullName evidence="10">dITP/XTP pyrophosphatase</fullName>
        <ecNumber evidence="10">3.6.1.66</ecNumber>
    </recommendedName>
    <alternativeName>
        <fullName evidence="10">Non-canonical purine NTP pyrophosphatase</fullName>
    </alternativeName>
    <alternativeName>
        <fullName evidence="10">Non-standard purine NTP pyrophosphatase</fullName>
    </alternativeName>
    <alternativeName>
        <fullName evidence="10">Nucleoside-triphosphate diphosphatase</fullName>
    </alternativeName>
    <alternativeName>
        <fullName evidence="10">Nucleoside-triphosphate pyrophosphatase</fullName>
        <shortName evidence="10">NTPase</shortName>
    </alternativeName>
</protein>
<dbReference type="PANTHER" id="PTHR11067">
    <property type="entry name" value="INOSINE TRIPHOSPHATE PYROPHOSPHATASE/HAM1 PROTEIN"/>
    <property type="match status" value="1"/>
</dbReference>
<dbReference type="InterPro" id="IPR002637">
    <property type="entry name" value="RdgB/HAM1"/>
</dbReference>
<sequence length="211" mass="22486">MTSSVSPPRLVLASRNPKKLREMAELLADVPVEIVDLSAYPQAPRVEETAGTFAGNATLKAVQTALAIGEWCLGEDSGLVVPALGGAPGVDSALYAGVHGDDAANNAKLLREMQGLQGAQRDAYYICVAVLADPTGKVIAQVEGRCYGRIAEQERGRGGFGYDPLFLVPPYDRTFGELPPEVKQRLSHRAAAFAQLRPVLRELFAASAQKP</sequence>
<dbReference type="RefSeq" id="WP_194537242.1">
    <property type="nucleotide sequence ID" value="NZ_JACEFB010000003.1"/>
</dbReference>
<comment type="subunit">
    <text evidence="2 10">Homodimer.</text>
</comment>
<dbReference type="NCBIfam" id="TIGR00042">
    <property type="entry name" value="RdgB/HAM1 family non-canonical purine NTP pyrophosphatase"/>
    <property type="match status" value="1"/>
</dbReference>
<keyword evidence="13" id="KW-1185">Reference proteome</keyword>
<comment type="function">
    <text evidence="10">Pyrophosphatase that catalyzes the hydrolysis of nucleoside triphosphates to their monophosphate derivatives, with a high preference for the non-canonical purine nucleotides XTP (xanthosine triphosphate), dITP (deoxyinosine triphosphate) and ITP. Seems to function as a house-cleaning enzyme that removes non-canonical purine nucleotides from the nucleotide pool, thus preventing their incorporation into DNA/RNA and avoiding chromosomal lesions.</text>
</comment>
<dbReference type="PANTHER" id="PTHR11067:SF9">
    <property type="entry name" value="INOSINE TRIPHOSPHATE PYROPHOSPHATASE"/>
    <property type="match status" value="1"/>
</dbReference>
<evidence type="ECO:0000256" key="3">
    <source>
        <dbReference type="ARBA" id="ARBA00022723"/>
    </source>
</evidence>
<gene>
    <name evidence="12" type="primary">rdgB</name>
    <name evidence="12" type="ORF">H0921_06465</name>
</gene>
<dbReference type="SUPFAM" id="SSF52972">
    <property type="entry name" value="ITPase-like"/>
    <property type="match status" value="1"/>
</dbReference>
<keyword evidence="5 10" id="KW-0378">Hydrolase</keyword>
<feature type="binding site" evidence="10">
    <location>
        <position position="47"/>
    </location>
    <ligand>
        <name>Mg(2+)</name>
        <dbReference type="ChEBI" id="CHEBI:18420"/>
    </ligand>
</feature>
<feature type="binding site" evidence="10">
    <location>
        <position position="183"/>
    </location>
    <ligand>
        <name>substrate</name>
    </ligand>
</feature>
<dbReference type="Gene3D" id="3.90.950.10">
    <property type="match status" value="1"/>
</dbReference>
<feature type="binding site" evidence="10">
    <location>
        <begin position="160"/>
        <end position="163"/>
    </location>
    <ligand>
        <name>substrate</name>
    </ligand>
</feature>
<dbReference type="EC" id="3.6.1.66" evidence="10"/>
<evidence type="ECO:0000256" key="6">
    <source>
        <dbReference type="ARBA" id="ARBA00022842"/>
    </source>
</evidence>
<dbReference type="GO" id="GO:0036220">
    <property type="term" value="F:ITP diphosphatase activity"/>
    <property type="evidence" value="ECO:0007669"/>
    <property type="project" value="UniProtKB-UniRule"/>
</dbReference>
<dbReference type="InterPro" id="IPR020922">
    <property type="entry name" value="dITP/XTP_pyrophosphatase"/>
</dbReference>
<evidence type="ECO:0000256" key="9">
    <source>
        <dbReference type="ARBA" id="ARBA00052017"/>
    </source>
</evidence>
<dbReference type="FunFam" id="3.90.950.10:FF:000001">
    <property type="entry name" value="dITP/XTP pyrophosphatase"/>
    <property type="match status" value="1"/>
</dbReference>
<dbReference type="Proteomes" id="UP000542342">
    <property type="component" value="Unassembled WGS sequence"/>
</dbReference>
<reference evidence="12 13" key="1">
    <citation type="submission" date="2020-07" db="EMBL/GenBank/DDBJ databases">
        <title>Thermogemmata thermophila gen. nov., sp. nov., a novel moderate thermophilic planctomycete from a Kamchatka hot spring.</title>
        <authorList>
            <person name="Elcheninov A.G."/>
            <person name="Podosokorskaya O.A."/>
            <person name="Kovaleva O.L."/>
            <person name="Novikov A."/>
            <person name="Bonch-Osmolovskaya E.A."/>
            <person name="Toshchakov S.V."/>
            <person name="Kublanov I.V."/>
        </authorList>
    </citation>
    <scope>NUCLEOTIDE SEQUENCE [LARGE SCALE GENOMIC DNA]</scope>
    <source>
        <strain evidence="12 13">2918</strain>
    </source>
</reference>
<comment type="similarity">
    <text evidence="1 10 11">Belongs to the HAM1 NTPase family.</text>
</comment>
<keyword evidence="7 10" id="KW-0546">Nucleotide metabolism</keyword>
<evidence type="ECO:0000313" key="13">
    <source>
        <dbReference type="Proteomes" id="UP000542342"/>
    </source>
</evidence>
<dbReference type="GO" id="GO:0046872">
    <property type="term" value="F:metal ion binding"/>
    <property type="evidence" value="ECO:0007669"/>
    <property type="project" value="UniProtKB-KW"/>
</dbReference>
<comment type="caution">
    <text evidence="12">The sequence shown here is derived from an EMBL/GenBank/DDBJ whole genome shotgun (WGS) entry which is preliminary data.</text>
</comment>
<feature type="active site" description="Proton acceptor" evidence="10">
    <location>
        <position position="76"/>
    </location>
</feature>
<keyword evidence="4 10" id="KW-0547">Nucleotide-binding</keyword>
<evidence type="ECO:0000256" key="1">
    <source>
        <dbReference type="ARBA" id="ARBA00008023"/>
    </source>
</evidence>
<dbReference type="GO" id="GO:0036222">
    <property type="term" value="F:XTP diphosphatase activity"/>
    <property type="evidence" value="ECO:0007669"/>
    <property type="project" value="UniProtKB-UniRule"/>
</dbReference>
<feature type="binding site" evidence="10">
    <location>
        <position position="76"/>
    </location>
    <ligand>
        <name>Mg(2+)</name>
        <dbReference type="ChEBI" id="CHEBI:18420"/>
    </ligand>
</feature>
<evidence type="ECO:0000256" key="11">
    <source>
        <dbReference type="RuleBase" id="RU003781"/>
    </source>
</evidence>
<evidence type="ECO:0000256" key="7">
    <source>
        <dbReference type="ARBA" id="ARBA00023080"/>
    </source>
</evidence>
<comment type="cofactor">
    <cofactor evidence="10">
        <name>Mg(2+)</name>
        <dbReference type="ChEBI" id="CHEBI:18420"/>
    </cofactor>
    <text evidence="10">Binds 1 Mg(2+) ion per subunit.</text>
</comment>
<dbReference type="HAMAP" id="MF_01405">
    <property type="entry name" value="Non_canon_purine_NTPase"/>
    <property type="match status" value="1"/>
</dbReference>
<dbReference type="GO" id="GO:0009146">
    <property type="term" value="P:purine nucleoside triphosphate catabolic process"/>
    <property type="evidence" value="ECO:0007669"/>
    <property type="project" value="UniProtKB-UniRule"/>
</dbReference>